<evidence type="ECO:0000313" key="7">
    <source>
        <dbReference type="EMBL" id="PSJ16506.1"/>
    </source>
</evidence>
<dbReference type="CDD" id="cd16429">
    <property type="entry name" value="VirB10"/>
    <property type="match status" value="1"/>
</dbReference>
<dbReference type="OrthoDB" id="9766860at2"/>
<keyword evidence="8" id="KW-1185">Reference proteome</keyword>
<evidence type="ECO:0000256" key="6">
    <source>
        <dbReference type="SAM" id="Phobius"/>
    </source>
</evidence>
<proteinExistence type="inferred from homology"/>
<gene>
    <name evidence="7" type="ORF">C7H79_13135</name>
</gene>
<name>A0A2P7NSR6_9PROT</name>
<feature type="transmembrane region" description="Helical" evidence="6">
    <location>
        <begin position="21"/>
        <end position="42"/>
    </location>
</feature>
<dbReference type="GO" id="GO:0016020">
    <property type="term" value="C:membrane"/>
    <property type="evidence" value="ECO:0007669"/>
    <property type="project" value="UniProtKB-SubCell"/>
</dbReference>
<evidence type="ECO:0000256" key="4">
    <source>
        <dbReference type="ARBA" id="ARBA00022989"/>
    </source>
</evidence>
<comment type="similarity">
    <text evidence="2">Belongs to the TrbI/VirB10 family.</text>
</comment>
<comment type="caution">
    <text evidence="7">The sequence shown here is derived from an EMBL/GenBank/DDBJ whole genome shotgun (WGS) entry which is preliminary data.</text>
</comment>
<dbReference type="InterPro" id="IPR005498">
    <property type="entry name" value="T4SS_VirB10/TraB/TrbI"/>
</dbReference>
<evidence type="ECO:0000256" key="2">
    <source>
        <dbReference type="ARBA" id="ARBA00010265"/>
    </source>
</evidence>
<evidence type="ECO:0000313" key="8">
    <source>
        <dbReference type="Proteomes" id="UP000241912"/>
    </source>
</evidence>
<comment type="subcellular location">
    <subcellularLocation>
        <location evidence="1">Membrane</location>
        <topology evidence="1">Single-pass membrane protein</topology>
    </subcellularLocation>
</comment>
<dbReference type="Gene3D" id="2.40.128.260">
    <property type="entry name" value="Type IV secretion system, VirB10/TraB/TrbI"/>
    <property type="match status" value="1"/>
</dbReference>
<dbReference type="Proteomes" id="UP000241912">
    <property type="component" value="Unassembled WGS sequence"/>
</dbReference>
<keyword evidence="5 6" id="KW-0472">Membrane</keyword>
<dbReference type="Pfam" id="PF03743">
    <property type="entry name" value="TrbI"/>
    <property type="match status" value="1"/>
</dbReference>
<keyword evidence="3 6" id="KW-0812">Transmembrane</keyword>
<keyword evidence="4 6" id="KW-1133">Transmembrane helix</keyword>
<dbReference type="EMBL" id="PXXU01000048">
    <property type="protein sequence ID" value="PSJ16506.1"/>
    <property type="molecule type" value="Genomic_DNA"/>
</dbReference>
<reference evidence="7 8" key="1">
    <citation type="submission" date="2018-03" db="EMBL/GenBank/DDBJ databases">
        <title>Draft genome of Nitrosomonas supralitoralis APG5.</title>
        <authorList>
            <person name="Urakawa H."/>
            <person name="Lopez J.V."/>
        </authorList>
    </citation>
    <scope>NUCLEOTIDE SEQUENCE [LARGE SCALE GENOMIC DNA]</scope>
    <source>
        <strain evidence="7 8">APG5</strain>
    </source>
</reference>
<dbReference type="InterPro" id="IPR042217">
    <property type="entry name" value="T4SS_VirB10/TrbI"/>
</dbReference>
<evidence type="ECO:0000256" key="5">
    <source>
        <dbReference type="ARBA" id="ARBA00023136"/>
    </source>
</evidence>
<evidence type="ECO:0000256" key="1">
    <source>
        <dbReference type="ARBA" id="ARBA00004167"/>
    </source>
</evidence>
<dbReference type="AlphaFoldDB" id="A0A2P7NSR6"/>
<organism evidence="7 8">
    <name type="scientific">Nitrosomonas supralitoralis</name>
    <dbReference type="NCBI Taxonomy" id="2116706"/>
    <lineage>
        <taxon>Bacteria</taxon>
        <taxon>Pseudomonadati</taxon>
        <taxon>Pseudomonadota</taxon>
        <taxon>Betaproteobacteria</taxon>
        <taxon>Nitrosomonadales</taxon>
        <taxon>Nitrosomonadaceae</taxon>
        <taxon>Nitrosomonas</taxon>
    </lineage>
</organism>
<evidence type="ECO:0000256" key="3">
    <source>
        <dbReference type="ARBA" id="ARBA00022692"/>
    </source>
</evidence>
<sequence length="456" mass="48966">MAADTSPDTVSSSGVRRVNNLPIYIVVGIMLVFLLIMMIVAMNRAEPQQSANAEESKKAGSSNTLAAFITGEYKEGFIEAERPAPMEPALDLPPEIIIARPGNAENLDLPPLPPPTPANMQEINPDIEHIRMMKLQLFEQAVKAKTNVPMEAPRSAGSSLASTPNREEALARIAAVRQQVDAEVKNDPAATYLARLQHIRDSGAVGGRDSLDGLGSMDSLASELIDADTKRPNNDYANFDATGQGSRWALDSQPAAPETPYSLLAGFVIPAVLISGINSELPGQIMAQVSQDIYDTPIGKHRLVPQGARLVGEYSSEVAYGQSRVLVAWQRIIFPDGKTMDIGAMPGADGIGQAGFKDQVNNHYLRIFGSALLMSAVIAGATYSQRDAGGGGVFGRQNAGSILSQSLGQQLGQATTRLMMKNLNIAPTLEIRPGFRFNVIVTKDLVFSKPYQSFDY</sequence>
<protein>
    <submittedName>
        <fullName evidence="7">Conjugal transfer protein TrbI</fullName>
    </submittedName>
</protein>
<accession>A0A2P7NSR6</accession>